<organism evidence="2 3">
    <name type="scientific">Effrenium voratum</name>
    <dbReference type="NCBI Taxonomy" id="2562239"/>
    <lineage>
        <taxon>Eukaryota</taxon>
        <taxon>Sar</taxon>
        <taxon>Alveolata</taxon>
        <taxon>Dinophyceae</taxon>
        <taxon>Suessiales</taxon>
        <taxon>Symbiodiniaceae</taxon>
        <taxon>Effrenium</taxon>
    </lineage>
</organism>
<proteinExistence type="predicted"/>
<accession>A0AA36MXF9</accession>
<evidence type="ECO:0000256" key="1">
    <source>
        <dbReference type="SAM" id="MobiDB-lite"/>
    </source>
</evidence>
<evidence type="ECO:0000313" key="3">
    <source>
        <dbReference type="Proteomes" id="UP001178507"/>
    </source>
</evidence>
<sequence>MHVSSQCFHNYASPLPSGANAAYPTGGGSAAAYAMQALPGQAPFGPAAAPGRQQLLSAEAIAMHQQMEHQLGFGADLQAPWNGLQASHQPYMGQTAPSTGMIGFAPFTQPLPSQGPFTFHGPGRGQQPMTQASALSSGSLDVTSSSVPQMPTTLPTSVSSAAPGERSQKRSKLCKQAFDFVDALRTGHIDCSRELGHALANGAMTLAGVFKWQALFWLRSCMSNKTKMTSFAVLLALASVAHAAGAPDWCKWVPSASLQYVGECSGAAPAPQQGFGYGDGPDGCVNWCVWVPGKDWHQTNECKRCAEYYPVEPMGAHAGCEGWCQWVSQPSWQYMDNCRGCRAKQASMKAAVPDSSGSAKLAGEKMATGAPDWCKWVPSASLQYVGECSGAAPAPQQGFGYGDGPDGCVNWCVWVPGKDWHQTNECKRCAEYYPVEPMGAHAGCEGWCQWVSQPSWQYMDNCRGCRANQASVKAAVPDSSGSAKLAGEKMATGAPDWCKWVPSASLQYVGECSGAAPAPQQGFGYGDGPDGCVNWCVWVPGKDWHQTNECKRCAEYYPVEPMGAHAGCEGWCQWVSQPSWQYMDNCRGCRANQASVKAAVPDSSGSAKLAGEKMATGAPDWCKWVPSASLQYVGECSGAAPAPQQGFGYGDGPDGCVNWCVWVPGKDWHQTNECKRCAEYYPVEPMGAHAGCEGWCQWVSQPSWQYMDNCRGCGAHKASEKAAEPSGDQAKAADDSRPILP</sequence>
<reference evidence="2" key="1">
    <citation type="submission" date="2023-08" db="EMBL/GenBank/DDBJ databases">
        <authorList>
            <person name="Chen Y."/>
            <person name="Shah S."/>
            <person name="Dougan E. K."/>
            <person name="Thang M."/>
            <person name="Chan C."/>
        </authorList>
    </citation>
    <scope>NUCLEOTIDE SEQUENCE</scope>
</reference>
<name>A0AA36MXF9_9DINO</name>
<dbReference type="Proteomes" id="UP001178507">
    <property type="component" value="Unassembled WGS sequence"/>
</dbReference>
<protein>
    <submittedName>
        <fullName evidence="2">Uncharacterized protein</fullName>
    </submittedName>
</protein>
<dbReference type="EMBL" id="CAUJNA010001079">
    <property type="protein sequence ID" value="CAJ1384074.1"/>
    <property type="molecule type" value="Genomic_DNA"/>
</dbReference>
<feature type="compositionally biased region" description="Polar residues" evidence="1">
    <location>
        <begin position="148"/>
        <end position="160"/>
    </location>
</feature>
<feature type="region of interest" description="Disordered" evidence="1">
    <location>
        <begin position="720"/>
        <end position="741"/>
    </location>
</feature>
<dbReference type="AlphaFoldDB" id="A0AA36MXF9"/>
<keyword evidence="3" id="KW-1185">Reference proteome</keyword>
<evidence type="ECO:0000313" key="2">
    <source>
        <dbReference type="EMBL" id="CAJ1384074.1"/>
    </source>
</evidence>
<feature type="compositionally biased region" description="Low complexity" evidence="1">
    <location>
        <begin position="133"/>
        <end position="147"/>
    </location>
</feature>
<comment type="caution">
    <text evidence="2">The sequence shown here is derived from an EMBL/GenBank/DDBJ whole genome shotgun (WGS) entry which is preliminary data.</text>
</comment>
<feature type="compositionally biased region" description="Basic and acidic residues" evidence="1">
    <location>
        <begin position="731"/>
        <end position="741"/>
    </location>
</feature>
<feature type="region of interest" description="Disordered" evidence="1">
    <location>
        <begin position="115"/>
        <end position="167"/>
    </location>
</feature>
<gene>
    <name evidence="2" type="ORF">EVOR1521_LOCUS11008</name>
</gene>